<dbReference type="InterPro" id="IPR019787">
    <property type="entry name" value="Znf_PHD-finger"/>
</dbReference>
<dbReference type="SMART" id="SM00391">
    <property type="entry name" value="MBD"/>
    <property type="match status" value="1"/>
</dbReference>
<keyword evidence="8" id="KW-1185">Reference proteome</keyword>
<evidence type="ECO:0000256" key="2">
    <source>
        <dbReference type="ARBA" id="ARBA00022771"/>
    </source>
</evidence>
<dbReference type="InterPro" id="IPR001739">
    <property type="entry name" value="Methyl_CpG_DNA-bd"/>
</dbReference>
<feature type="non-terminal residue" evidence="7">
    <location>
        <position position="1"/>
    </location>
</feature>
<proteinExistence type="predicted"/>
<protein>
    <recommendedName>
        <fullName evidence="9">MBD domain-containing protein</fullName>
    </recommendedName>
</protein>
<name>A0AAV2RTY8_MEGNR</name>
<dbReference type="Gene3D" id="3.30.40.10">
    <property type="entry name" value="Zinc/RING finger domain, C3HC4 (zinc finger)"/>
    <property type="match status" value="1"/>
</dbReference>
<keyword evidence="3" id="KW-0862">Zinc</keyword>
<evidence type="ECO:0000256" key="1">
    <source>
        <dbReference type="ARBA" id="ARBA00022723"/>
    </source>
</evidence>
<accession>A0AAV2RTY8</accession>
<evidence type="ECO:0000259" key="5">
    <source>
        <dbReference type="PROSITE" id="PS50016"/>
    </source>
</evidence>
<comment type="caution">
    <text evidence="7">The sequence shown here is derived from an EMBL/GenBank/DDBJ whole genome shotgun (WGS) entry which is preliminary data.</text>
</comment>
<dbReference type="InterPro" id="IPR016177">
    <property type="entry name" value="DNA-bd_dom_sf"/>
</dbReference>
<reference evidence="7 8" key="1">
    <citation type="submission" date="2024-05" db="EMBL/GenBank/DDBJ databases">
        <authorList>
            <person name="Wallberg A."/>
        </authorList>
    </citation>
    <scope>NUCLEOTIDE SEQUENCE [LARGE SCALE GENOMIC DNA]</scope>
</reference>
<keyword evidence="1" id="KW-0479">Metal-binding</keyword>
<dbReference type="GO" id="GO:0003677">
    <property type="term" value="F:DNA binding"/>
    <property type="evidence" value="ECO:0007669"/>
    <property type="project" value="InterPro"/>
</dbReference>
<evidence type="ECO:0008006" key="9">
    <source>
        <dbReference type="Google" id="ProtNLM"/>
    </source>
</evidence>
<dbReference type="SUPFAM" id="SSF57903">
    <property type="entry name" value="FYVE/PHD zinc finger"/>
    <property type="match status" value="1"/>
</dbReference>
<dbReference type="EMBL" id="CAXKWB010032005">
    <property type="protein sequence ID" value="CAL4140709.1"/>
    <property type="molecule type" value="Genomic_DNA"/>
</dbReference>
<evidence type="ECO:0000259" key="6">
    <source>
        <dbReference type="PROSITE" id="PS50982"/>
    </source>
</evidence>
<dbReference type="SUPFAM" id="SSF54171">
    <property type="entry name" value="DNA-binding domain"/>
    <property type="match status" value="1"/>
</dbReference>
<evidence type="ECO:0000256" key="4">
    <source>
        <dbReference type="PROSITE-ProRule" id="PRU00146"/>
    </source>
</evidence>
<dbReference type="PROSITE" id="PS50982">
    <property type="entry name" value="MBD"/>
    <property type="match status" value="1"/>
</dbReference>
<feature type="domain" description="MBD" evidence="6">
    <location>
        <begin position="84"/>
        <end position="157"/>
    </location>
</feature>
<dbReference type="AlphaFoldDB" id="A0AAV2RTY8"/>
<dbReference type="Pfam" id="PF01429">
    <property type="entry name" value="MBD"/>
    <property type="match status" value="1"/>
</dbReference>
<dbReference type="InterPro" id="IPR013083">
    <property type="entry name" value="Znf_RING/FYVE/PHD"/>
</dbReference>
<dbReference type="PROSITE" id="PS50016">
    <property type="entry name" value="ZF_PHD_2"/>
    <property type="match status" value="1"/>
</dbReference>
<sequence length="413" mass="47828">TMVKVRFPLCVVCNEEVNFHQHALCCDNCSRWQHRLCDSGITYKDYRCLAQEEIEIIWHCAACPGANSRQATNIATKDIAPISRNENKIELNDLPAGWIKRTERKSMGLNGKQNIYYISPNGRKFRSKKQALEFSALHYQELSPVTSTKADLKEKSISKIILSKGKDMNLQPYIPLHRLNNNFDKIRNFQPFVNLQRLSSFTISRETNQIKSDEQLNGISDVNRREFSVKDETLSRNKANVNCETDFEMEENINKITHIKKKHQKLNIRKVKKHQKIETKELKINKNKSPVKIKAQLKKHSMNISLKINRNSLQIHPNNKIQLINNSIHNPNLSEKKWNLKLGTVKVKNKVKNKMVKNGILKNTELCDDDCEYENSVGKMILSAENSKQCKPYIKPLIWLHISPKDIEFGLIS</sequence>
<dbReference type="InterPro" id="IPR011011">
    <property type="entry name" value="Znf_FYVE_PHD"/>
</dbReference>
<dbReference type="Proteomes" id="UP001497623">
    <property type="component" value="Unassembled WGS sequence"/>
</dbReference>
<keyword evidence="2 4" id="KW-0863">Zinc-finger</keyword>
<dbReference type="GO" id="GO:0008270">
    <property type="term" value="F:zinc ion binding"/>
    <property type="evidence" value="ECO:0007669"/>
    <property type="project" value="UniProtKB-KW"/>
</dbReference>
<feature type="domain" description="PHD-type" evidence="5">
    <location>
        <begin position="7"/>
        <end position="66"/>
    </location>
</feature>
<gene>
    <name evidence="7" type="ORF">MNOR_LOCUS28657</name>
</gene>
<evidence type="ECO:0000313" key="8">
    <source>
        <dbReference type="Proteomes" id="UP001497623"/>
    </source>
</evidence>
<dbReference type="InterPro" id="IPR019786">
    <property type="entry name" value="Zinc_finger_PHD-type_CS"/>
</dbReference>
<dbReference type="PROSITE" id="PS01359">
    <property type="entry name" value="ZF_PHD_1"/>
    <property type="match status" value="1"/>
</dbReference>
<dbReference type="Gene3D" id="3.30.890.10">
    <property type="entry name" value="Methyl-cpg-binding Protein 2, Chain A"/>
    <property type="match status" value="1"/>
</dbReference>
<evidence type="ECO:0000313" key="7">
    <source>
        <dbReference type="EMBL" id="CAL4140709.1"/>
    </source>
</evidence>
<organism evidence="7 8">
    <name type="scientific">Meganyctiphanes norvegica</name>
    <name type="common">Northern krill</name>
    <name type="synonym">Thysanopoda norvegica</name>
    <dbReference type="NCBI Taxonomy" id="48144"/>
    <lineage>
        <taxon>Eukaryota</taxon>
        <taxon>Metazoa</taxon>
        <taxon>Ecdysozoa</taxon>
        <taxon>Arthropoda</taxon>
        <taxon>Crustacea</taxon>
        <taxon>Multicrustacea</taxon>
        <taxon>Malacostraca</taxon>
        <taxon>Eumalacostraca</taxon>
        <taxon>Eucarida</taxon>
        <taxon>Euphausiacea</taxon>
        <taxon>Euphausiidae</taxon>
        <taxon>Meganyctiphanes</taxon>
    </lineage>
</organism>
<evidence type="ECO:0000256" key="3">
    <source>
        <dbReference type="ARBA" id="ARBA00022833"/>
    </source>
</evidence>